<proteinExistence type="predicted"/>
<dbReference type="SUPFAM" id="SSF54285">
    <property type="entry name" value="MoaD/ThiS"/>
    <property type="match status" value="1"/>
</dbReference>
<sequence length="80" mass="8136">MSVRVRYFAAAKAALGRASDELTGVEDLGALESRLVASTPEAAPVLARCTFLVGGVSTTDRATSLPADAMVDVLPPFAGG</sequence>
<dbReference type="Gene3D" id="3.10.20.30">
    <property type="match status" value="1"/>
</dbReference>
<dbReference type="Proteomes" id="UP000237881">
    <property type="component" value="Unassembled WGS sequence"/>
</dbReference>
<dbReference type="AlphaFoldDB" id="A0ABD6W5T8"/>
<comment type="caution">
    <text evidence="1">The sequence shown here is derived from an EMBL/GenBank/DDBJ whole genome shotgun (WGS) entry which is preliminary data.</text>
</comment>
<dbReference type="EMBL" id="PSUL01000036">
    <property type="protein sequence ID" value="PPF11152.1"/>
    <property type="molecule type" value="Genomic_DNA"/>
</dbReference>
<organism evidence="1 3">
    <name type="scientific">Rathayibacter rathayi</name>
    <name type="common">Corynebacterium rathayi</name>
    <dbReference type="NCBI Taxonomy" id="33887"/>
    <lineage>
        <taxon>Bacteria</taxon>
        <taxon>Bacillati</taxon>
        <taxon>Actinomycetota</taxon>
        <taxon>Actinomycetes</taxon>
        <taxon>Micrococcales</taxon>
        <taxon>Microbacteriaceae</taxon>
        <taxon>Rathayibacter</taxon>
    </lineage>
</organism>
<accession>A0ABD6W5T8</accession>
<reference evidence="3 4" key="1">
    <citation type="submission" date="2018-02" db="EMBL/GenBank/DDBJ databases">
        <title>Bacteriophage NCPPB3778 and a type I-E CRISPR drive the evolution of the US Biological Select Agent, Rathayibacter toxicus.</title>
        <authorList>
            <person name="Davis E.W.II."/>
            <person name="Tabima J.F."/>
            <person name="Weisberg A.J."/>
            <person name="Lopes L.D."/>
            <person name="Wiseman M.S."/>
            <person name="Wiseman M.S."/>
            <person name="Pupko T."/>
            <person name="Belcher M.S."/>
            <person name="Sechler A.J."/>
            <person name="Tancos M.A."/>
            <person name="Schroeder B.K."/>
            <person name="Murray T.D."/>
            <person name="Luster D.G."/>
            <person name="Schneider W.L."/>
            <person name="Rogers E."/>
            <person name="Andreote F.D."/>
            <person name="Grunwald N.J."/>
            <person name="Putnam M.L."/>
            <person name="Chang J.H."/>
        </authorList>
    </citation>
    <scope>NUCLEOTIDE SEQUENCE [LARGE SCALE GENOMIC DNA]</scope>
    <source>
        <strain evidence="2 4">AY1D6</strain>
        <strain evidence="1 3">AY1I9</strain>
    </source>
</reference>
<dbReference type="EMBL" id="PSVT01000038">
    <property type="protein sequence ID" value="PPH74205.1"/>
    <property type="molecule type" value="Genomic_DNA"/>
</dbReference>
<dbReference type="InterPro" id="IPR012675">
    <property type="entry name" value="Beta-grasp_dom_sf"/>
</dbReference>
<dbReference type="RefSeq" id="WP_104268204.1">
    <property type="nucleotide sequence ID" value="NZ_PSUL01000036.1"/>
</dbReference>
<evidence type="ECO:0008006" key="5">
    <source>
        <dbReference type="Google" id="ProtNLM"/>
    </source>
</evidence>
<dbReference type="Proteomes" id="UP000239698">
    <property type="component" value="Unassembled WGS sequence"/>
</dbReference>
<keyword evidence="4" id="KW-1185">Reference proteome</keyword>
<evidence type="ECO:0000313" key="1">
    <source>
        <dbReference type="EMBL" id="PPF11152.1"/>
    </source>
</evidence>
<name>A0ABD6W5T8_RATRA</name>
<gene>
    <name evidence="1" type="ORF">C5C04_12525</name>
    <name evidence="2" type="ORF">C5C40_13335</name>
</gene>
<evidence type="ECO:0000313" key="3">
    <source>
        <dbReference type="Proteomes" id="UP000237881"/>
    </source>
</evidence>
<evidence type="ECO:0000313" key="2">
    <source>
        <dbReference type="EMBL" id="PPH74205.1"/>
    </source>
</evidence>
<evidence type="ECO:0000313" key="4">
    <source>
        <dbReference type="Proteomes" id="UP000239698"/>
    </source>
</evidence>
<protein>
    <recommendedName>
        <fullName evidence="5">MoaD/ThiS family protein</fullName>
    </recommendedName>
</protein>
<dbReference type="InterPro" id="IPR016155">
    <property type="entry name" value="Mopterin_synth/thiamin_S_b"/>
</dbReference>